<dbReference type="STRING" id="1246637.MTBBW1_1730052"/>
<feature type="compositionally biased region" description="Gly residues" evidence="1">
    <location>
        <begin position="913"/>
        <end position="923"/>
    </location>
</feature>
<dbReference type="InterPro" id="IPR052563">
    <property type="entry name" value="FliK"/>
</dbReference>
<dbReference type="InterPro" id="IPR021136">
    <property type="entry name" value="Flagellar_hook_control-like_C"/>
</dbReference>
<dbReference type="PANTHER" id="PTHR37533:SF2">
    <property type="entry name" value="FLAGELLAR HOOK-LENGTH CONTROL PROTEIN"/>
    <property type="match status" value="1"/>
</dbReference>
<feature type="region of interest" description="Disordered" evidence="1">
    <location>
        <begin position="896"/>
        <end position="925"/>
    </location>
</feature>
<evidence type="ECO:0000313" key="3">
    <source>
        <dbReference type="EMBL" id="SLM29254.1"/>
    </source>
</evidence>
<keyword evidence="4" id="KW-1185">Reference proteome</keyword>
<dbReference type="InterPro" id="IPR038610">
    <property type="entry name" value="FliK-like_C_sf"/>
</dbReference>
<protein>
    <recommendedName>
        <fullName evidence="2">Flagellar hook-length control protein-like C-terminal domain-containing protein</fullName>
    </recommendedName>
</protein>
<gene>
    <name evidence="3" type="ORF">MTBBW1_1730052</name>
</gene>
<evidence type="ECO:0000259" key="2">
    <source>
        <dbReference type="Pfam" id="PF02120"/>
    </source>
</evidence>
<sequence>MNNNIFLAQMAMTGTTSSSSLGKSFGQSSTEKVSGLSSFAEQLSRFLPDSNSLKLKGMINRDTSADTVLSSRLSNSELSEDSLLSDLKGATGFDFLSKLKQYLMASGEDLGKISVGENGLEKLKHVLMKAGFKGAEIEELVNSLKENGDGETVLLSDLVNGLFSLDSDAVISVDGSGDSDFLEIMANISEDAESTFSEDLVNAESGTQETPFFDTSFVPFLSSIFKSLGIPDETAASILDSAEIKNQGIDMDILIKQLQAFQNKAFLEGTHFQVSGDDDSIKNMLTQMGLLADITVSDSSADNDTSNLVSDPSAMTLGDFVSALESLRKKDVSDESSLNIESDNSYLLSQESVSGDDESLKSSYLLSRLREFFAARGSDFSGVSLDEEGFPVLPDDDPMKLIIEMIKALASSNVNDASEDVTPVSEEEILSDDDPMKRIIEMIKALASSNVNDDSDDVASGSDEEVLSDDDPLKHVIDMINQLTQGELNSQDENDEISDPLEEIADDFTFISGEVPSEVNDSNTISDSNVFNLLMEELIESGQSSEIFSILNSSDNLSDNLSSQSDDVVDAESAVKNFDSYLRSNEKRDDLFNTLAAMLKVKGDANSFSDDLSFDSLKSDTGGLSVISDSEKIDGEKTNDLKSFLNSLMERLGADSDDSGDLVGNVTIAGNNGNNVKNSFAGLPVFFQKALLNVANYQDNQGTATTAGATPLSSSIFDSQDITNFLDAMDVGMDKNATSPGQNNSESRLNRALNDSSLLFSRIEKGENSSSMDSGHSGGAFSGGEQSREAQLGVAREKSGTSVLPSYVTNQVGKSILRAFNRGESEIRLQLKPAELGRIFMTIDTHGDTLKVSIVTENRAAKELLAGSANDLKATLAGTGINLERFDVEMGSDFSQSMADSREQYNDSNSSGSGRGRGKGGNNGDISSVDEIDIADLHNYGNGALHFVA</sequence>
<name>A0A1W1H9U3_9BACT</name>
<evidence type="ECO:0000313" key="4">
    <source>
        <dbReference type="Proteomes" id="UP000191931"/>
    </source>
</evidence>
<dbReference type="RefSeq" id="WP_080806055.1">
    <property type="nucleotide sequence ID" value="NZ_LT828552.1"/>
</dbReference>
<organism evidence="3 4">
    <name type="scientific">Desulfamplus magnetovallimortis</name>
    <dbReference type="NCBI Taxonomy" id="1246637"/>
    <lineage>
        <taxon>Bacteria</taxon>
        <taxon>Pseudomonadati</taxon>
        <taxon>Thermodesulfobacteriota</taxon>
        <taxon>Desulfobacteria</taxon>
        <taxon>Desulfobacterales</taxon>
        <taxon>Desulfobacteraceae</taxon>
        <taxon>Desulfamplus</taxon>
    </lineage>
</organism>
<proteinExistence type="predicted"/>
<dbReference type="EMBL" id="FWEV01000083">
    <property type="protein sequence ID" value="SLM29254.1"/>
    <property type="molecule type" value="Genomic_DNA"/>
</dbReference>
<dbReference type="Proteomes" id="UP000191931">
    <property type="component" value="Unassembled WGS sequence"/>
</dbReference>
<feature type="domain" description="Flagellar hook-length control protein-like C-terminal" evidence="2">
    <location>
        <begin position="817"/>
        <end position="896"/>
    </location>
</feature>
<feature type="region of interest" description="Disordered" evidence="1">
    <location>
        <begin position="766"/>
        <end position="797"/>
    </location>
</feature>
<dbReference type="Pfam" id="PF02120">
    <property type="entry name" value="Flg_hook"/>
    <property type="match status" value="1"/>
</dbReference>
<dbReference type="CDD" id="cd17470">
    <property type="entry name" value="T3SS_Flik_C"/>
    <property type="match status" value="1"/>
</dbReference>
<reference evidence="3 4" key="1">
    <citation type="submission" date="2017-03" db="EMBL/GenBank/DDBJ databases">
        <authorList>
            <person name="Afonso C.L."/>
            <person name="Miller P.J."/>
            <person name="Scott M.A."/>
            <person name="Spackman E."/>
            <person name="Goraichik I."/>
            <person name="Dimitrov K.M."/>
            <person name="Suarez D.L."/>
            <person name="Swayne D.E."/>
        </authorList>
    </citation>
    <scope>NUCLEOTIDE SEQUENCE [LARGE SCALE GENOMIC DNA]</scope>
    <source>
        <strain evidence="3">PRJEB14757</strain>
    </source>
</reference>
<dbReference type="Gene3D" id="3.30.750.140">
    <property type="match status" value="1"/>
</dbReference>
<dbReference type="AlphaFoldDB" id="A0A1W1H9U3"/>
<dbReference type="PANTHER" id="PTHR37533">
    <property type="entry name" value="FLAGELLAR HOOK-LENGTH CONTROL PROTEIN"/>
    <property type="match status" value="1"/>
</dbReference>
<evidence type="ECO:0000256" key="1">
    <source>
        <dbReference type="SAM" id="MobiDB-lite"/>
    </source>
</evidence>
<dbReference type="OrthoDB" id="5411125at2"/>
<accession>A0A1W1H9U3</accession>